<dbReference type="AlphaFoldDB" id="A0AA88DFD9"/>
<protein>
    <submittedName>
        <fullName evidence="1">Uncharacterized protein</fullName>
    </submittedName>
</protein>
<accession>A0AA88DFD9</accession>
<keyword evidence="2" id="KW-1185">Reference proteome</keyword>
<evidence type="ECO:0000313" key="2">
    <source>
        <dbReference type="Proteomes" id="UP001187192"/>
    </source>
</evidence>
<sequence>MSKGSGSDFGTRIRIKCRDQDRGRGQVLRSGRDGVKLGFKVGIKSESRLRPDFETRVGIKSSFKVMVGFQD</sequence>
<reference evidence="1" key="1">
    <citation type="submission" date="2023-07" db="EMBL/GenBank/DDBJ databases">
        <title>draft genome sequence of fig (Ficus carica).</title>
        <authorList>
            <person name="Takahashi T."/>
            <person name="Nishimura K."/>
        </authorList>
    </citation>
    <scope>NUCLEOTIDE SEQUENCE</scope>
</reference>
<comment type="caution">
    <text evidence="1">The sequence shown here is derived from an EMBL/GenBank/DDBJ whole genome shotgun (WGS) entry which is preliminary data.</text>
</comment>
<proteinExistence type="predicted"/>
<dbReference type="Proteomes" id="UP001187192">
    <property type="component" value="Unassembled WGS sequence"/>
</dbReference>
<gene>
    <name evidence="1" type="ORF">TIFTF001_025232</name>
</gene>
<evidence type="ECO:0000313" key="1">
    <source>
        <dbReference type="EMBL" id="GMN56110.1"/>
    </source>
</evidence>
<organism evidence="1 2">
    <name type="scientific">Ficus carica</name>
    <name type="common">Common fig</name>
    <dbReference type="NCBI Taxonomy" id="3494"/>
    <lineage>
        <taxon>Eukaryota</taxon>
        <taxon>Viridiplantae</taxon>
        <taxon>Streptophyta</taxon>
        <taxon>Embryophyta</taxon>
        <taxon>Tracheophyta</taxon>
        <taxon>Spermatophyta</taxon>
        <taxon>Magnoliopsida</taxon>
        <taxon>eudicotyledons</taxon>
        <taxon>Gunneridae</taxon>
        <taxon>Pentapetalae</taxon>
        <taxon>rosids</taxon>
        <taxon>fabids</taxon>
        <taxon>Rosales</taxon>
        <taxon>Moraceae</taxon>
        <taxon>Ficeae</taxon>
        <taxon>Ficus</taxon>
    </lineage>
</organism>
<dbReference type="EMBL" id="BTGU01000061">
    <property type="protein sequence ID" value="GMN56110.1"/>
    <property type="molecule type" value="Genomic_DNA"/>
</dbReference>
<name>A0AA88DFD9_FICCA</name>